<dbReference type="GO" id="GO:0016853">
    <property type="term" value="F:isomerase activity"/>
    <property type="evidence" value="ECO:0007669"/>
    <property type="project" value="UniProtKB-KW"/>
</dbReference>
<dbReference type="RefSeq" id="WP_051521211.1">
    <property type="nucleotide sequence ID" value="NZ_KK088569.1"/>
</dbReference>
<sequence length="66" mass="7023">MTMDGRALLTAAGRRWGELGEREDILDETPPDRPSLGDGWTWEAGAAIACILAVCLAPSQGAIRRG</sequence>
<organism evidence="1 2">
    <name type="scientific">Rubellimicrobium mesophilum DSM 19309</name>
    <dbReference type="NCBI Taxonomy" id="442562"/>
    <lineage>
        <taxon>Bacteria</taxon>
        <taxon>Pseudomonadati</taxon>
        <taxon>Pseudomonadota</taxon>
        <taxon>Alphaproteobacteria</taxon>
        <taxon>Rhodobacterales</taxon>
        <taxon>Roseobacteraceae</taxon>
        <taxon>Rubellimicrobium</taxon>
    </lineage>
</organism>
<reference evidence="1 2" key="1">
    <citation type="submission" date="2013-02" db="EMBL/GenBank/DDBJ databases">
        <authorList>
            <person name="Fiebig A."/>
            <person name="Goeker M."/>
            <person name="Klenk H.-P.P."/>
        </authorList>
    </citation>
    <scope>NUCLEOTIDE SEQUENCE [LARGE SCALE GENOMIC DNA]</scope>
    <source>
        <strain evidence="1 2">DSM 19309</strain>
    </source>
</reference>
<keyword evidence="1" id="KW-0413">Isomerase</keyword>
<proteinExistence type="predicted"/>
<evidence type="ECO:0000313" key="1">
    <source>
        <dbReference type="EMBL" id="EYD75902.1"/>
    </source>
</evidence>
<dbReference type="EMBL" id="AOSK01000064">
    <property type="protein sequence ID" value="EYD75902.1"/>
    <property type="molecule type" value="Genomic_DNA"/>
</dbReference>
<dbReference type="Gene3D" id="2.60.120.10">
    <property type="entry name" value="Jelly Rolls"/>
    <property type="match status" value="1"/>
</dbReference>
<dbReference type="AlphaFoldDB" id="A0A017HN35"/>
<evidence type="ECO:0000313" key="2">
    <source>
        <dbReference type="Proteomes" id="UP000019666"/>
    </source>
</evidence>
<dbReference type="STRING" id="442562.Rumeso_02520"/>
<gene>
    <name evidence="1" type="ORF">Rumeso_02520</name>
</gene>
<dbReference type="Proteomes" id="UP000019666">
    <property type="component" value="Unassembled WGS sequence"/>
</dbReference>
<accession>A0A017HN35</accession>
<protein>
    <submittedName>
        <fullName evidence="1">5-deoxy-glucuronate isomerase</fullName>
        <ecNumber evidence="1">5.3.1.-</ecNumber>
    </submittedName>
</protein>
<dbReference type="HOGENOM" id="CLU_2828565_0_0_5"/>
<comment type="caution">
    <text evidence="1">The sequence shown here is derived from an EMBL/GenBank/DDBJ whole genome shotgun (WGS) entry which is preliminary data.</text>
</comment>
<keyword evidence="2" id="KW-1185">Reference proteome</keyword>
<name>A0A017HN35_9RHOB</name>
<dbReference type="EC" id="5.3.1.-" evidence="1"/>
<dbReference type="InterPro" id="IPR014710">
    <property type="entry name" value="RmlC-like_jellyroll"/>
</dbReference>